<evidence type="ECO:0000256" key="1">
    <source>
        <dbReference type="SAM" id="MobiDB-lite"/>
    </source>
</evidence>
<dbReference type="EMBL" id="CAJNOI010000122">
    <property type="protein sequence ID" value="CAF1094862.1"/>
    <property type="molecule type" value="Genomic_DNA"/>
</dbReference>
<evidence type="ECO:0000313" key="5">
    <source>
        <dbReference type="Proteomes" id="UP000663832"/>
    </source>
</evidence>
<dbReference type="Proteomes" id="UP000663877">
    <property type="component" value="Unassembled WGS sequence"/>
</dbReference>
<dbReference type="Proteomes" id="UP000663832">
    <property type="component" value="Unassembled WGS sequence"/>
</dbReference>
<sequence>MLKVKKNFVALDQATSTTNDQHANCEESYDILYISFPTDVCSVAEEQHVTCENACVNGNQVLVDDNTISTEHLPTEANENIEKEGNRNPEEGETEID</sequence>
<dbReference type="AlphaFoldDB" id="A0A814D2P8"/>
<feature type="compositionally biased region" description="Basic and acidic residues" evidence="1">
    <location>
        <begin position="80"/>
        <end position="90"/>
    </location>
</feature>
<dbReference type="EMBL" id="CAJNOM010000059">
    <property type="protein sequence ID" value="CAF0948946.1"/>
    <property type="molecule type" value="Genomic_DNA"/>
</dbReference>
<reference evidence="2" key="1">
    <citation type="submission" date="2021-02" db="EMBL/GenBank/DDBJ databases">
        <authorList>
            <person name="Nowell W R."/>
        </authorList>
    </citation>
    <scope>NUCLEOTIDE SEQUENCE</scope>
</reference>
<keyword evidence="5" id="KW-1185">Reference proteome</keyword>
<feature type="region of interest" description="Disordered" evidence="1">
    <location>
        <begin position="67"/>
        <end position="97"/>
    </location>
</feature>
<proteinExistence type="predicted"/>
<organism evidence="2 5">
    <name type="scientific">Adineta steineri</name>
    <dbReference type="NCBI Taxonomy" id="433720"/>
    <lineage>
        <taxon>Eukaryota</taxon>
        <taxon>Metazoa</taxon>
        <taxon>Spiralia</taxon>
        <taxon>Gnathifera</taxon>
        <taxon>Rotifera</taxon>
        <taxon>Eurotatoria</taxon>
        <taxon>Bdelloidea</taxon>
        <taxon>Adinetida</taxon>
        <taxon>Adinetidae</taxon>
        <taxon>Adineta</taxon>
    </lineage>
</organism>
<name>A0A814D2P8_9BILA</name>
<accession>A0A814D2P8</accession>
<evidence type="ECO:0000313" key="2">
    <source>
        <dbReference type="EMBL" id="CAF0948023.1"/>
    </source>
</evidence>
<dbReference type="OrthoDB" id="10197131at2759"/>
<comment type="caution">
    <text evidence="2">The sequence shown here is derived from an EMBL/GenBank/DDBJ whole genome shotgun (WGS) entry which is preliminary data.</text>
</comment>
<evidence type="ECO:0000313" key="3">
    <source>
        <dbReference type="EMBL" id="CAF0948946.1"/>
    </source>
</evidence>
<protein>
    <submittedName>
        <fullName evidence="2">Uncharacterized protein</fullName>
    </submittedName>
</protein>
<evidence type="ECO:0000313" key="4">
    <source>
        <dbReference type="EMBL" id="CAF1094862.1"/>
    </source>
</evidence>
<dbReference type="EMBL" id="CAJNOM010000059">
    <property type="protein sequence ID" value="CAF0948023.1"/>
    <property type="molecule type" value="Genomic_DNA"/>
</dbReference>
<gene>
    <name evidence="4" type="ORF">BJG266_LOCUS21018</name>
    <name evidence="2" type="ORF">QVE165_LOCUS12048</name>
    <name evidence="3" type="ORF">QVE165_LOCUS12101</name>
</gene>